<dbReference type="OrthoDB" id="9815202at2"/>
<protein>
    <recommendedName>
        <fullName evidence="3">histidine kinase</fullName>
        <ecNumber evidence="3">2.7.13.3</ecNumber>
    </recommendedName>
</protein>
<feature type="transmembrane region" description="Helical" evidence="11">
    <location>
        <begin position="161"/>
        <end position="181"/>
    </location>
</feature>
<evidence type="ECO:0000256" key="8">
    <source>
        <dbReference type="ARBA" id="ARBA00022989"/>
    </source>
</evidence>
<accession>A0A1I7NS97</accession>
<dbReference type="Pfam" id="PF00672">
    <property type="entry name" value="HAMP"/>
    <property type="match status" value="1"/>
</dbReference>
<dbReference type="SUPFAM" id="SSF47384">
    <property type="entry name" value="Homodimeric domain of signal transducing histidine kinase"/>
    <property type="match status" value="1"/>
</dbReference>
<dbReference type="RefSeq" id="WP_092868700.1">
    <property type="nucleotide sequence ID" value="NZ_FPCH01000003.1"/>
</dbReference>
<dbReference type="AlphaFoldDB" id="A0A1I7NS97"/>
<comment type="subcellular location">
    <subcellularLocation>
        <location evidence="2">Membrane</location>
    </subcellularLocation>
</comment>
<dbReference type="InterPro" id="IPR050428">
    <property type="entry name" value="TCS_sensor_his_kinase"/>
</dbReference>
<keyword evidence="7 14" id="KW-0418">Kinase</keyword>
<dbReference type="STRING" id="51670.SAMN04488557_3190"/>
<dbReference type="PANTHER" id="PTHR45436:SF8">
    <property type="entry name" value="HISTIDINE KINASE"/>
    <property type="match status" value="1"/>
</dbReference>
<evidence type="ECO:0000256" key="5">
    <source>
        <dbReference type="ARBA" id="ARBA00022679"/>
    </source>
</evidence>
<dbReference type="PROSITE" id="PS50885">
    <property type="entry name" value="HAMP"/>
    <property type="match status" value="1"/>
</dbReference>
<evidence type="ECO:0000256" key="1">
    <source>
        <dbReference type="ARBA" id="ARBA00000085"/>
    </source>
</evidence>
<evidence type="ECO:0000256" key="3">
    <source>
        <dbReference type="ARBA" id="ARBA00012438"/>
    </source>
</evidence>
<dbReference type="Proteomes" id="UP000199423">
    <property type="component" value="Unassembled WGS sequence"/>
</dbReference>
<dbReference type="Pfam" id="PF02518">
    <property type="entry name" value="HATPase_c"/>
    <property type="match status" value="1"/>
</dbReference>
<dbReference type="SMART" id="SM00304">
    <property type="entry name" value="HAMP"/>
    <property type="match status" value="1"/>
</dbReference>
<evidence type="ECO:0000256" key="9">
    <source>
        <dbReference type="ARBA" id="ARBA00023012"/>
    </source>
</evidence>
<organism evidence="14 15">
    <name type="scientific">Hyphomicrobium facile</name>
    <dbReference type="NCBI Taxonomy" id="51670"/>
    <lineage>
        <taxon>Bacteria</taxon>
        <taxon>Pseudomonadati</taxon>
        <taxon>Pseudomonadota</taxon>
        <taxon>Alphaproteobacteria</taxon>
        <taxon>Hyphomicrobiales</taxon>
        <taxon>Hyphomicrobiaceae</taxon>
        <taxon>Hyphomicrobium</taxon>
    </lineage>
</organism>
<feature type="domain" description="HAMP" evidence="13">
    <location>
        <begin position="182"/>
        <end position="235"/>
    </location>
</feature>
<keyword evidence="15" id="KW-1185">Reference proteome</keyword>
<dbReference type="InterPro" id="IPR004358">
    <property type="entry name" value="Sig_transdc_His_kin-like_C"/>
</dbReference>
<feature type="domain" description="Histidine kinase" evidence="12">
    <location>
        <begin position="243"/>
        <end position="456"/>
    </location>
</feature>
<dbReference type="GO" id="GO:0000155">
    <property type="term" value="F:phosphorelay sensor kinase activity"/>
    <property type="evidence" value="ECO:0007669"/>
    <property type="project" value="InterPro"/>
</dbReference>
<dbReference type="PANTHER" id="PTHR45436">
    <property type="entry name" value="SENSOR HISTIDINE KINASE YKOH"/>
    <property type="match status" value="1"/>
</dbReference>
<evidence type="ECO:0000259" key="12">
    <source>
        <dbReference type="PROSITE" id="PS50109"/>
    </source>
</evidence>
<name>A0A1I7NS97_9HYPH</name>
<feature type="transmembrane region" description="Helical" evidence="11">
    <location>
        <begin position="12"/>
        <end position="37"/>
    </location>
</feature>
<comment type="catalytic activity">
    <reaction evidence="1">
        <text>ATP + protein L-histidine = ADP + protein N-phospho-L-histidine.</text>
        <dbReference type="EC" id="2.7.13.3"/>
    </reaction>
</comment>
<keyword evidence="8 11" id="KW-1133">Transmembrane helix</keyword>
<evidence type="ECO:0000313" key="15">
    <source>
        <dbReference type="Proteomes" id="UP000199423"/>
    </source>
</evidence>
<dbReference type="Gene3D" id="3.30.565.10">
    <property type="entry name" value="Histidine kinase-like ATPase, C-terminal domain"/>
    <property type="match status" value="1"/>
</dbReference>
<evidence type="ECO:0000256" key="7">
    <source>
        <dbReference type="ARBA" id="ARBA00022777"/>
    </source>
</evidence>
<dbReference type="InterPro" id="IPR036890">
    <property type="entry name" value="HATPase_C_sf"/>
</dbReference>
<dbReference type="GO" id="GO:0005886">
    <property type="term" value="C:plasma membrane"/>
    <property type="evidence" value="ECO:0007669"/>
    <property type="project" value="TreeGrafter"/>
</dbReference>
<gene>
    <name evidence="14" type="ORF">SAMN04488557_3190</name>
</gene>
<keyword evidence="5" id="KW-0808">Transferase</keyword>
<evidence type="ECO:0000256" key="10">
    <source>
        <dbReference type="ARBA" id="ARBA00023136"/>
    </source>
</evidence>
<evidence type="ECO:0000256" key="4">
    <source>
        <dbReference type="ARBA" id="ARBA00022553"/>
    </source>
</evidence>
<dbReference type="InterPro" id="IPR036097">
    <property type="entry name" value="HisK_dim/P_sf"/>
</dbReference>
<keyword evidence="6 11" id="KW-0812">Transmembrane</keyword>
<keyword evidence="4" id="KW-0597">Phosphoprotein</keyword>
<dbReference type="EMBL" id="FPCH01000003">
    <property type="protein sequence ID" value="SFV37492.1"/>
    <property type="molecule type" value="Genomic_DNA"/>
</dbReference>
<proteinExistence type="predicted"/>
<evidence type="ECO:0000256" key="11">
    <source>
        <dbReference type="SAM" id="Phobius"/>
    </source>
</evidence>
<evidence type="ECO:0000256" key="2">
    <source>
        <dbReference type="ARBA" id="ARBA00004370"/>
    </source>
</evidence>
<evidence type="ECO:0000313" key="14">
    <source>
        <dbReference type="EMBL" id="SFV37492.1"/>
    </source>
</evidence>
<dbReference type="SMART" id="SM00387">
    <property type="entry name" value="HATPase_c"/>
    <property type="match status" value="1"/>
</dbReference>
<dbReference type="EC" id="2.7.13.3" evidence="3"/>
<dbReference type="InterPro" id="IPR003594">
    <property type="entry name" value="HATPase_dom"/>
</dbReference>
<dbReference type="InterPro" id="IPR003660">
    <property type="entry name" value="HAMP_dom"/>
</dbReference>
<keyword evidence="10 11" id="KW-0472">Membrane</keyword>
<dbReference type="Gene3D" id="6.10.340.10">
    <property type="match status" value="1"/>
</dbReference>
<dbReference type="SUPFAM" id="SSF55874">
    <property type="entry name" value="ATPase domain of HSP90 chaperone/DNA topoisomerase II/histidine kinase"/>
    <property type="match status" value="1"/>
</dbReference>
<evidence type="ECO:0000256" key="6">
    <source>
        <dbReference type="ARBA" id="ARBA00022692"/>
    </source>
</evidence>
<evidence type="ECO:0000259" key="13">
    <source>
        <dbReference type="PROSITE" id="PS50885"/>
    </source>
</evidence>
<dbReference type="PROSITE" id="PS50109">
    <property type="entry name" value="HIS_KIN"/>
    <property type="match status" value="1"/>
</dbReference>
<keyword evidence="9" id="KW-0902">Two-component regulatory system</keyword>
<reference evidence="15" key="1">
    <citation type="submission" date="2016-10" db="EMBL/GenBank/DDBJ databases">
        <authorList>
            <person name="Varghese N."/>
            <person name="Submissions S."/>
        </authorList>
    </citation>
    <scope>NUCLEOTIDE SEQUENCE [LARGE SCALE GENOMIC DNA]</scope>
    <source>
        <strain evidence="15">DSM 1565</strain>
    </source>
</reference>
<dbReference type="SUPFAM" id="SSF158472">
    <property type="entry name" value="HAMP domain-like"/>
    <property type="match status" value="1"/>
</dbReference>
<sequence>MTARDLFKRTPFRLAATFSLFFLTTILALFTAVYFVASERLVTDIRDRVETTLDSLAALDGERTFDDLVALVASESESVRDPDFIMELVDKNGNFLAGNVRGVKDSKQWMTLKRSDVFLTLDRGEPDDEFLAIWRPLVKGRLLVGSDNSEVKQMKSFLLKLLAYGVVAAALALALCAAYFAREAQHRINAFARPLARVSQGEITARVPISGQHDDIDQVALQVNRMLGDLQRLIENVNQSSSDIAHDLKKPLGRLRQRLDDARNGEDKAEFQNAIDAALGDIDSISETFDALLRITQIEAGARKSRFVMVDLSLLLADVRDVYDVVAEDAGDKLKYVSECMGPAYVRGDPELLVQLVANLVENSIRHCPAGTEITIRLSSRGAVHVVEVSDTGPSIPEHERVNVFRRLYRLERARSTEGSGLGLSLVAAIVELHSAKIELFDNAPGLRAEVRFPSM</sequence>
<dbReference type="PRINTS" id="PR00344">
    <property type="entry name" value="BCTRLSENSOR"/>
</dbReference>
<dbReference type="InterPro" id="IPR005467">
    <property type="entry name" value="His_kinase_dom"/>
</dbReference>